<keyword evidence="6" id="KW-1185">Reference proteome</keyword>
<dbReference type="GO" id="GO:0030896">
    <property type="term" value="C:checkpoint clamp complex"/>
    <property type="evidence" value="ECO:0007669"/>
    <property type="project" value="InterPro"/>
</dbReference>
<dbReference type="GO" id="GO:0035861">
    <property type="term" value="C:site of double-strand break"/>
    <property type="evidence" value="ECO:0007669"/>
    <property type="project" value="TreeGrafter"/>
</dbReference>
<evidence type="ECO:0000256" key="3">
    <source>
        <dbReference type="ARBA" id="ARBA00023242"/>
    </source>
</evidence>
<dbReference type="GO" id="GO:0031573">
    <property type="term" value="P:mitotic intra-S DNA damage checkpoint signaling"/>
    <property type="evidence" value="ECO:0007669"/>
    <property type="project" value="TreeGrafter"/>
</dbReference>
<name>A0A834K3I0_VESVU</name>
<keyword evidence="3" id="KW-0539">Nucleus</keyword>
<dbReference type="GO" id="GO:0000723">
    <property type="term" value="P:telomere maintenance"/>
    <property type="evidence" value="ECO:0007669"/>
    <property type="project" value="TreeGrafter"/>
</dbReference>
<dbReference type="GO" id="GO:0044778">
    <property type="term" value="P:meiotic DNA integrity checkpoint signaling"/>
    <property type="evidence" value="ECO:0007669"/>
    <property type="project" value="TreeGrafter"/>
</dbReference>
<comment type="subcellular location">
    <subcellularLocation>
        <location evidence="1">Nucleus</location>
    </subcellularLocation>
</comment>
<dbReference type="PANTHER" id="PTHR12900:SF0">
    <property type="entry name" value="CHECKPOINT PROTEIN"/>
    <property type="match status" value="1"/>
</dbReference>
<dbReference type="GO" id="GO:0000724">
    <property type="term" value="P:double-strand break repair via homologous recombination"/>
    <property type="evidence" value="ECO:0007669"/>
    <property type="project" value="TreeGrafter"/>
</dbReference>
<evidence type="ECO:0000313" key="6">
    <source>
        <dbReference type="Proteomes" id="UP000614350"/>
    </source>
</evidence>
<protein>
    <recommendedName>
        <fullName evidence="4">Checkpoint protein</fullName>
    </recommendedName>
</protein>
<dbReference type="EMBL" id="JACSEA010000006">
    <property type="protein sequence ID" value="KAF7398727.1"/>
    <property type="molecule type" value="Genomic_DNA"/>
</dbReference>
<gene>
    <name evidence="5" type="ORF">HZH66_006624</name>
</gene>
<dbReference type="Proteomes" id="UP000614350">
    <property type="component" value="Unassembled WGS sequence"/>
</dbReference>
<dbReference type="Gene3D" id="3.70.10.10">
    <property type="match status" value="1"/>
</dbReference>
<reference evidence="5" key="1">
    <citation type="journal article" date="2020" name="G3 (Bethesda)">
        <title>High-Quality Assemblies for Three Invasive Social Wasps from the &lt;i&gt;Vespula&lt;/i&gt; Genus.</title>
        <authorList>
            <person name="Harrop T.W.R."/>
            <person name="Guhlin J."/>
            <person name="McLaughlin G.M."/>
            <person name="Permina E."/>
            <person name="Stockwell P."/>
            <person name="Gilligan J."/>
            <person name="Le Lec M.F."/>
            <person name="Gruber M.A.M."/>
            <person name="Quinn O."/>
            <person name="Lovegrove M."/>
            <person name="Duncan E.J."/>
            <person name="Remnant E.J."/>
            <person name="Van Eeckhoven J."/>
            <person name="Graham B."/>
            <person name="Knapp R.A."/>
            <person name="Langford K.W."/>
            <person name="Kronenberg Z."/>
            <person name="Press M.O."/>
            <person name="Eacker S.M."/>
            <person name="Wilson-Rankin E.E."/>
            <person name="Purcell J."/>
            <person name="Lester P.J."/>
            <person name="Dearden P.K."/>
        </authorList>
    </citation>
    <scope>NUCLEOTIDE SEQUENCE</scope>
    <source>
        <strain evidence="5">Marl-1</strain>
    </source>
</reference>
<comment type="caution">
    <text evidence="5">The sequence shown here is derived from an EMBL/GenBank/DDBJ whole genome shotgun (WGS) entry which is preliminary data.</text>
</comment>
<accession>A0A834K3I0</accession>
<evidence type="ECO:0000313" key="5">
    <source>
        <dbReference type="EMBL" id="KAF7398727.1"/>
    </source>
</evidence>
<dbReference type="GO" id="GO:0006289">
    <property type="term" value="P:nucleotide-excision repair"/>
    <property type="evidence" value="ECO:0007669"/>
    <property type="project" value="TreeGrafter"/>
</dbReference>
<evidence type="ECO:0000256" key="4">
    <source>
        <dbReference type="PIRNR" id="PIRNR011312"/>
    </source>
</evidence>
<dbReference type="PIRSF" id="PIRSF011312">
    <property type="entry name" value="Cell_cycle_HUS1"/>
    <property type="match status" value="1"/>
</dbReference>
<dbReference type="InterPro" id="IPR016580">
    <property type="entry name" value="HUS1"/>
</dbReference>
<dbReference type="Pfam" id="PF04005">
    <property type="entry name" value="Hus1"/>
    <property type="match status" value="1"/>
</dbReference>
<evidence type="ECO:0000256" key="1">
    <source>
        <dbReference type="ARBA" id="ARBA00004123"/>
    </source>
</evidence>
<dbReference type="GO" id="GO:0033314">
    <property type="term" value="P:mitotic DNA replication checkpoint signaling"/>
    <property type="evidence" value="ECO:0007669"/>
    <property type="project" value="TreeGrafter"/>
</dbReference>
<proteinExistence type="inferred from homology"/>
<dbReference type="InterPro" id="IPR007150">
    <property type="entry name" value="HUS1/Mec3"/>
</dbReference>
<dbReference type="GO" id="GO:0005730">
    <property type="term" value="C:nucleolus"/>
    <property type="evidence" value="ECO:0007669"/>
    <property type="project" value="InterPro"/>
</dbReference>
<dbReference type="PANTHER" id="PTHR12900">
    <property type="entry name" value="MITOTIC AND DNA DAMAGE CHECKPOINT PROTEIN HUS1"/>
    <property type="match status" value="1"/>
</dbReference>
<evidence type="ECO:0000256" key="2">
    <source>
        <dbReference type="ARBA" id="ARBA00005563"/>
    </source>
</evidence>
<comment type="similarity">
    <text evidence="2 4">Belongs to the HUS1 family.</text>
</comment>
<organism evidence="5 6">
    <name type="scientific">Vespula vulgaris</name>
    <name type="common">Yellow jacket</name>
    <name type="synonym">Wasp</name>
    <dbReference type="NCBI Taxonomy" id="7454"/>
    <lineage>
        <taxon>Eukaryota</taxon>
        <taxon>Metazoa</taxon>
        <taxon>Ecdysozoa</taxon>
        <taxon>Arthropoda</taxon>
        <taxon>Hexapoda</taxon>
        <taxon>Insecta</taxon>
        <taxon>Pterygota</taxon>
        <taxon>Neoptera</taxon>
        <taxon>Endopterygota</taxon>
        <taxon>Hymenoptera</taxon>
        <taxon>Apocrita</taxon>
        <taxon>Aculeata</taxon>
        <taxon>Vespoidea</taxon>
        <taxon>Vespidae</taxon>
        <taxon>Vespinae</taxon>
        <taxon>Vespula</taxon>
    </lineage>
</organism>
<sequence>MKFRCRMIDLTAMREFTNIVTIISRISKQCILRLTTDEISFNIGYDSVPVLWAELSQSHFFTEYIMSGVSEEQNEIYLEFESAMLARSLGSLRLHSKSVKMKLTNKLQPCLTFEIELSSSTVESRQCVHDVPVRVVPRKEWTVYKVPDIPEFDISIDMPQLKYLRNIVERMRNMSSQLTLTADKTGMFVLRVETDSANVSTHFQELKVWSCSQIEDNFTISATIDVKKFLTFLSWDIVHPNSVRCNILENKIVNLLLDLSGYLKVRYFLPAIAT</sequence>
<dbReference type="AlphaFoldDB" id="A0A834K3I0"/>